<gene>
    <name evidence="4" type="ORF">LSG31_04490</name>
</gene>
<reference evidence="4" key="1">
    <citation type="submission" date="2021-12" db="EMBL/GenBank/DDBJ databases">
        <title>Alicyclobacillaceae gen. nov., sp. nov., isolated from chalcocite enrichment system.</title>
        <authorList>
            <person name="Jiang Z."/>
        </authorList>
    </citation>
    <scope>NUCLEOTIDE SEQUENCE</scope>
    <source>
        <strain evidence="4">MYW30-H2</strain>
    </source>
</reference>
<dbReference type="SUPFAM" id="SSF74853">
    <property type="entry name" value="Lamin A/C globular tail domain"/>
    <property type="match status" value="1"/>
</dbReference>
<dbReference type="PROSITE" id="PS50830">
    <property type="entry name" value="TNASE_3"/>
    <property type="match status" value="1"/>
</dbReference>
<dbReference type="Gene3D" id="2.60.40.1260">
    <property type="entry name" value="Lamin Tail domain"/>
    <property type="match status" value="1"/>
</dbReference>
<dbReference type="EMBL" id="CP089291">
    <property type="protein sequence ID" value="UOF91516.1"/>
    <property type="molecule type" value="Genomic_DNA"/>
</dbReference>
<feature type="domain" description="TNase-like" evidence="2">
    <location>
        <begin position="153"/>
        <end position="283"/>
    </location>
</feature>
<dbReference type="InterPro" id="IPR016071">
    <property type="entry name" value="Staphylococal_nuclease_OB-fold"/>
</dbReference>
<dbReference type="Pfam" id="PF00565">
    <property type="entry name" value="SNase"/>
    <property type="match status" value="1"/>
</dbReference>
<accession>A0ABY4CPM2</accession>
<dbReference type="Pfam" id="PF07833">
    <property type="entry name" value="Cu_amine_oxidN1"/>
    <property type="match status" value="1"/>
</dbReference>
<dbReference type="SUPFAM" id="SSF50199">
    <property type="entry name" value="Staphylococcal nuclease"/>
    <property type="match status" value="1"/>
</dbReference>
<evidence type="ECO:0000313" key="5">
    <source>
        <dbReference type="Proteomes" id="UP000830167"/>
    </source>
</evidence>
<dbReference type="PROSITE" id="PS51841">
    <property type="entry name" value="LTD"/>
    <property type="match status" value="1"/>
</dbReference>
<protein>
    <submittedName>
        <fullName evidence="4">Lamin tail domain-containing protein</fullName>
    </submittedName>
</protein>
<dbReference type="InterPro" id="IPR036582">
    <property type="entry name" value="Mao_N_sf"/>
</dbReference>
<dbReference type="Proteomes" id="UP000830167">
    <property type="component" value="Chromosome"/>
</dbReference>
<dbReference type="Gene3D" id="3.30.457.10">
    <property type="entry name" value="Copper amine oxidase-like, N-terminal domain"/>
    <property type="match status" value="1"/>
</dbReference>
<proteinExistence type="predicted"/>
<sequence>MNKLTLLSLATSLFTWMAAFQGNVYADSGIHVVVDGQEVAFPDAQPEIINGRTMVPITPIASSLNATITRSNLNYFIIDKGNQSIKIVWNSNTAYVNGVPVSLDSPAYIKNDRTYVPIRFVGEAFGGTVGYSGNSDTVYVDTFDPSTGSLYPVIKVDNGDTFEVKMGGIWNSSIQTVRLIGIQAPEMKSAGNLGMPYSYQAWNYLNAKLQGQKVYLDFDVKQQDKFGHLLAYAYSQNGTFLNADLLEKGYARVDSMTPDTKHDPLFSSLLKQAQASHEGVWSLVQDPWNGKDSTTWGNDGSDYTQKSIPQQQVKVNNVKISALNVKDQYITIVNNNTNDIDLSNWTIVSNSNGQTYHFPNGFILKSGTSVTVTSGHAANNNSPGQLLWTTNYVWNESGDTATLCDGQGNTISTFHS</sequence>
<keyword evidence="5" id="KW-1185">Reference proteome</keyword>
<evidence type="ECO:0000313" key="4">
    <source>
        <dbReference type="EMBL" id="UOF91516.1"/>
    </source>
</evidence>
<dbReference type="Pfam" id="PF00932">
    <property type="entry name" value="LTD"/>
    <property type="match status" value="1"/>
</dbReference>
<dbReference type="SMART" id="SM00318">
    <property type="entry name" value="SNc"/>
    <property type="match status" value="1"/>
</dbReference>
<dbReference type="InterPro" id="IPR001322">
    <property type="entry name" value="Lamin_tail_dom"/>
</dbReference>
<dbReference type="InterPro" id="IPR035437">
    <property type="entry name" value="SNase_OB-fold_sf"/>
</dbReference>
<evidence type="ECO:0000256" key="1">
    <source>
        <dbReference type="SAM" id="SignalP"/>
    </source>
</evidence>
<evidence type="ECO:0000259" key="2">
    <source>
        <dbReference type="PROSITE" id="PS50830"/>
    </source>
</evidence>
<feature type="domain" description="LTD" evidence="3">
    <location>
        <begin position="306"/>
        <end position="416"/>
    </location>
</feature>
<dbReference type="InterPro" id="IPR036415">
    <property type="entry name" value="Lamin_tail_dom_sf"/>
</dbReference>
<organism evidence="4 5">
    <name type="scientific">Fodinisporobacter ferrooxydans</name>
    <dbReference type="NCBI Taxonomy" id="2901836"/>
    <lineage>
        <taxon>Bacteria</taxon>
        <taxon>Bacillati</taxon>
        <taxon>Bacillota</taxon>
        <taxon>Bacilli</taxon>
        <taxon>Bacillales</taxon>
        <taxon>Alicyclobacillaceae</taxon>
        <taxon>Fodinisporobacter</taxon>
    </lineage>
</organism>
<dbReference type="Gene3D" id="2.40.50.90">
    <property type="match status" value="1"/>
</dbReference>
<keyword evidence="1" id="KW-0732">Signal</keyword>
<evidence type="ECO:0000259" key="3">
    <source>
        <dbReference type="PROSITE" id="PS51841"/>
    </source>
</evidence>
<feature type="chain" id="PRO_5045188914" evidence="1">
    <location>
        <begin position="27"/>
        <end position="416"/>
    </location>
</feature>
<name>A0ABY4CPM2_9BACL</name>
<feature type="signal peptide" evidence="1">
    <location>
        <begin position="1"/>
        <end position="26"/>
    </location>
</feature>
<dbReference type="SUPFAM" id="SSF55383">
    <property type="entry name" value="Copper amine oxidase, domain N"/>
    <property type="match status" value="1"/>
</dbReference>
<dbReference type="InterPro" id="IPR012854">
    <property type="entry name" value="Cu_amine_oxidase-like_N"/>
</dbReference>
<dbReference type="RefSeq" id="WP_347438207.1">
    <property type="nucleotide sequence ID" value="NZ_CP089291.1"/>
</dbReference>